<evidence type="ECO:0000313" key="2">
    <source>
        <dbReference type="EMBL" id="CAK0824285.1"/>
    </source>
</evidence>
<name>A0ABN9RY20_9DINO</name>
<keyword evidence="3" id="KW-1185">Reference proteome</keyword>
<organism evidence="2 3">
    <name type="scientific">Prorocentrum cordatum</name>
    <dbReference type="NCBI Taxonomy" id="2364126"/>
    <lineage>
        <taxon>Eukaryota</taxon>
        <taxon>Sar</taxon>
        <taxon>Alveolata</taxon>
        <taxon>Dinophyceae</taxon>
        <taxon>Prorocentrales</taxon>
        <taxon>Prorocentraceae</taxon>
        <taxon>Prorocentrum</taxon>
    </lineage>
</organism>
<protein>
    <submittedName>
        <fullName evidence="2">Uncharacterized protein</fullName>
    </submittedName>
</protein>
<dbReference type="EMBL" id="CAUYUJ010008557">
    <property type="protein sequence ID" value="CAK0824285.1"/>
    <property type="molecule type" value="Genomic_DNA"/>
</dbReference>
<feature type="compositionally biased region" description="Basic and acidic residues" evidence="1">
    <location>
        <begin position="44"/>
        <end position="58"/>
    </location>
</feature>
<feature type="compositionally biased region" description="Low complexity" evidence="1">
    <location>
        <begin position="295"/>
        <end position="311"/>
    </location>
</feature>
<feature type="region of interest" description="Disordered" evidence="1">
    <location>
        <begin position="256"/>
        <end position="312"/>
    </location>
</feature>
<comment type="caution">
    <text evidence="2">The sequence shown here is derived from an EMBL/GenBank/DDBJ whole genome shotgun (WGS) entry which is preliminary data.</text>
</comment>
<reference evidence="2" key="1">
    <citation type="submission" date="2023-10" db="EMBL/GenBank/DDBJ databases">
        <authorList>
            <person name="Chen Y."/>
            <person name="Shah S."/>
            <person name="Dougan E. K."/>
            <person name="Thang M."/>
            <person name="Chan C."/>
        </authorList>
    </citation>
    <scope>NUCLEOTIDE SEQUENCE [LARGE SCALE GENOMIC DNA]</scope>
</reference>
<dbReference type="Proteomes" id="UP001189429">
    <property type="component" value="Unassembled WGS sequence"/>
</dbReference>
<sequence length="400" mass="42312">MPVQNSHWSTCQKCKTWDWDDAVSRRQGRCGRCGTSVKLHAKTKHGDKGKDKRQDGSKLLDQGPAPAATNTNSKEGELLRTLITSLAAGAAPQQAAASAAQALLEHTQPSLTPEEQVKKTSGAWRDASLKHEQSVSMVLKCRENLARAEEREQQAAVTLAVAERARQAAAAAFSRQVSSPTSGGGGDPGAVFDLTWDESLFASVGQLEGIEQSEKDGLLKIAEELRQYKTRFAESGSVIKERLDQARKLHMQVTERLTKKRKQAADQAASGQPAPPPGGARQAGTSAGTPGGASAGATGAAGATGSAQAPTEPELKAAAEALSQKKFAEMQAKREDTTPLAGSIQQFRYVKSVSHSFGCVGYLFEGSRTYGRIIFVRIGSDASYLSLHRGCGGAGAGQPR</sequence>
<gene>
    <name evidence="2" type="ORF">PCOR1329_LOCUS24732</name>
</gene>
<evidence type="ECO:0000313" key="3">
    <source>
        <dbReference type="Proteomes" id="UP001189429"/>
    </source>
</evidence>
<evidence type="ECO:0000256" key="1">
    <source>
        <dbReference type="SAM" id="MobiDB-lite"/>
    </source>
</evidence>
<proteinExistence type="predicted"/>
<feature type="compositionally biased region" description="Low complexity" evidence="1">
    <location>
        <begin position="279"/>
        <end position="288"/>
    </location>
</feature>
<accession>A0ABN9RY20</accession>
<feature type="region of interest" description="Disordered" evidence="1">
    <location>
        <begin position="40"/>
        <end position="72"/>
    </location>
</feature>